<protein>
    <submittedName>
        <fullName evidence="1">Uncharacterized protein</fullName>
    </submittedName>
</protein>
<gene>
    <name evidence="1" type="ORF">BWY04_01268</name>
</gene>
<dbReference type="AlphaFoldDB" id="A0A1V5ZKE1"/>
<organism evidence="1">
    <name type="scientific">candidate division CPR1 bacterium ADurb.Bin160</name>
    <dbReference type="NCBI Taxonomy" id="1852826"/>
    <lineage>
        <taxon>Bacteria</taxon>
        <taxon>candidate division CPR1</taxon>
    </lineage>
</organism>
<evidence type="ECO:0000313" key="1">
    <source>
        <dbReference type="EMBL" id="OQB40635.1"/>
    </source>
</evidence>
<sequence length="110" mass="12253">MDGSPLPPLLPDKSGLHFVRRGLGGEKSHYNRAAPFEKGRQLVVDGSPLPPLLPDKSGLHFVRRGLCGEKSHYYNRAAPFEKGRQLVVDGSPLPPLLRGARFGEFEMMFW</sequence>
<dbReference type="Proteomes" id="UP000485621">
    <property type="component" value="Unassembled WGS sequence"/>
</dbReference>
<reference evidence="1" key="1">
    <citation type="submission" date="2017-02" db="EMBL/GenBank/DDBJ databases">
        <title>Delving into the versatile metabolic prowess of the omnipresent phylum Bacteroidetes.</title>
        <authorList>
            <person name="Nobu M.K."/>
            <person name="Mei R."/>
            <person name="Narihiro T."/>
            <person name="Kuroda K."/>
            <person name="Liu W.-T."/>
        </authorList>
    </citation>
    <scope>NUCLEOTIDE SEQUENCE</scope>
    <source>
        <strain evidence="1">ADurb.Bin160</strain>
    </source>
</reference>
<accession>A0A1V5ZKE1</accession>
<comment type="caution">
    <text evidence="1">The sequence shown here is derived from an EMBL/GenBank/DDBJ whole genome shotgun (WGS) entry which is preliminary data.</text>
</comment>
<dbReference type="EMBL" id="MWDB01000037">
    <property type="protein sequence ID" value="OQB40635.1"/>
    <property type="molecule type" value="Genomic_DNA"/>
</dbReference>
<proteinExistence type="predicted"/>
<name>A0A1V5ZKE1_9BACT</name>